<dbReference type="FunFam" id="3.30.1680.10:FF:000032">
    <property type="entry name" value="Plexin A2"/>
    <property type="match status" value="1"/>
</dbReference>
<evidence type="ECO:0000313" key="19">
    <source>
        <dbReference type="Proteomes" id="UP000504632"/>
    </source>
</evidence>
<organism evidence="19 20">
    <name type="scientific">Chanos chanos</name>
    <name type="common">Milkfish</name>
    <name type="synonym">Mugil chanos</name>
    <dbReference type="NCBI Taxonomy" id="29144"/>
    <lineage>
        <taxon>Eukaryota</taxon>
        <taxon>Metazoa</taxon>
        <taxon>Chordata</taxon>
        <taxon>Craniata</taxon>
        <taxon>Vertebrata</taxon>
        <taxon>Euteleostomi</taxon>
        <taxon>Actinopterygii</taxon>
        <taxon>Neopterygii</taxon>
        <taxon>Teleostei</taxon>
        <taxon>Ostariophysi</taxon>
        <taxon>Gonorynchiformes</taxon>
        <taxon>Chanidae</taxon>
        <taxon>Chanos</taxon>
    </lineage>
</organism>
<dbReference type="FunFam" id="2.60.40.10:FF:000695">
    <property type="entry name" value="Plexin A2"/>
    <property type="match status" value="1"/>
</dbReference>
<dbReference type="InterPro" id="IPR041019">
    <property type="entry name" value="TIG1_plexin"/>
</dbReference>
<keyword evidence="9" id="KW-0175">Coiled coil</keyword>
<dbReference type="FunFam" id="2.60.40.10:FF:000131">
    <property type="entry name" value="Plexin A2"/>
    <property type="match status" value="1"/>
</dbReference>
<evidence type="ECO:0000256" key="10">
    <source>
        <dbReference type="ARBA" id="ARBA00023136"/>
    </source>
</evidence>
<evidence type="ECO:0000256" key="7">
    <source>
        <dbReference type="ARBA" id="ARBA00022737"/>
    </source>
</evidence>
<dbReference type="InterPro" id="IPR031148">
    <property type="entry name" value="Plexin"/>
</dbReference>
<dbReference type="PROSITE" id="PS51004">
    <property type="entry name" value="SEMA"/>
    <property type="match status" value="1"/>
</dbReference>
<dbReference type="InterPro" id="IPR036352">
    <property type="entry name" value="Semap_dom_sf"/>
</dbReference>
<keyword evidence="5 17" id="KW-0812">Transmembrane</keyword>
<keyword evidence="3" id="KW-1003">Cell membrane</keyword>
<dbReference type="InterPro" id="IPR015943">
    <property type="entry name" value="WD40/YVTN_repeat-like_dom_sf"/>
</dbReference>
<dbReference type="Proteomes" id="UP000504632">
    <property type="component" value="Chromosome 6"/>
</dbReference>
<dbReference type="InterPro" id="IPR001627">
    <property type="entry name" value="Semap_dom"/>
</dbReference>
<dbReference type="Pfam" id="PF24479">
    <property type="entry name" value="PSI_PlexinA-B"/>
    <property type="match status" value="1"/>
</dbReference>
<dbReference type="SMART" id="SM00423">
    <property type="entry name" value="PSI"/>
    <property type="match status" value="3"/>
</dbReference>
<keyword evidence="12" id="KW-0675">Receptor</keyword>
<evidence type="ECO:0000256" key="15">
    <source>
        <dbReference type="ARBA" id="ARBA00070716"/>
    </source>
</evidence>
<dbReference type="InterPro" id="IPR041362">
    <property type="entry name" value="TIG2_plexin"/>
</dbReference>
<dbReference type="FunFam" id="1.10.506.10:FF:000005">
    <property type="entry name" value="Plexin A1"/>
    <property type="match status" value="1"/>
</dbReference>
<dbReference type="PANTHER" id="PTHR22625">
    <property type="entry name" value="PLEXIN"/>
    <property type="match status" value="1"/>
</dbReference>
<dbReference type="FunFam" id="2.60.40.10:FF:000071">
    <property type="entry name" value="Plexin A2"/>
    <property type="match status" value="1"/>
</dbReference>
<proteinExistence type="inferred from homology"/>
<dbReference type="Pfam" id="PF18020">
    <property type="entry name" value="TIG_2"/>
    <property type="match status" value="1"/>
</dbReference>
<dbReference type="FunFam" id="2.60.40.10:FF:000123">
    <property type="entry name" value="Plexin A1"/>
    <property type="match status" value="1"/>
</dbReference>
<dbReference type="GO" id="GO:0001763">
    <property type="term" value="P:morphogenesis of a branching structure"/>
    <property type="evidence" value="ECO:0007669"/>
    <property type="project" value="UniProtKB-ARBA"/>
</dbReference>
<keyword evidence="11" id="KW-1015">Disulfide bond</keyword>
<evidence type="ECO:0000256" key="8">
    <source>
        <dbReference type="ARBA" id="ARBA00022989"/>
    </source>
</evidence>
<dbReference type="FunFam" id="3.10.20.90:FF:000018">
    <property type="entry name" value="Plexin A2"/>
    <property type="match status" value="1"/>
</dbReference>
<protein>
    <recommendedName>
        <fullName evidence="15">Plexin-A2</fullName>
    </recommendedName>
</protein>
<dbReference type="PANTHER" id="PTHR22625:SF37">
    <property type="entry name" value="PLEXIN-A2"/>
    <property type="match status" value="1"/>
</dbReference>
<evidence type="ECO:0000256" key="12">
    <source>
        <dbReference type="ARBA" id="ARBA00023170"/>
    </source>
</evidence>
<evidence type="ECO:0000259" key="18">
    <source>
        <dbReference type="PROSITE" id="PS51004"/>
    </source>
</evidence>
<evidence type="ECO:0000256" key="14">
    <source>
        <dbReference type="ARBA" id="ARBA00056694"/>
    </source>
</evidence>
<evidence type="ECO:0000256" key="16">
    <source>
        <dbReference type="PROSITE-ProRule" id="PRU00352"/>
    </source>
</evidence>
<dbReference type="Gene3D" id="1.10.506.10">
    <property type="entry name" value="GTPase Activation - p120gap, domain 1"/>
    <property type="match status" value="1"/>
</dbReference>
<keyword evidence="6" id="KW-0732">Signal</keyword>
<evidence type="ECO:0000256" key="6">
    <source>
        <dbReference type="ARBA" id="ARBA00022729"/>
    </source>
</evidence>
<dbReference type="SUPFAM" id="SSF103575">
    <property type="entry name" value="Plexin repeat"/>
    <property type="match status" value="2"/>
</dbReference>
<dbReference type="Gene3D" id="2.130.10.10">
    <property type="entry name" value="YVTN repeat-like/Quinoprotein amine dehydrogenase"/>
    <property type="match status" value="1"/>
</dbReference>
<feature type="transmembrane region" description="Helical" evidence="17">
    <location>
        <begin position="1295"/>
        <end position="1317"/>
    </location>
</feature>
<dbReference type="GO" id="GO:0005886">
    <property type="term" value="C:plasma membrane"/>
    <property type="evidence" value="ECO:0007669"/>
    <property type="project" value="UniProtKB-SubCell"/>
</dbReference>
<feature type="domain" description="Sema" evidence="18">
    <location>
        <begin position="79"/>
        <end position="562"/>
    </location>
</feature>
<dbReference type="SUPFAM" id="SSF48350">
    <property type="entry name" value="GTPase activation domain, GAP"/>
    <property type="match status" value="1"/>
</dbReference>
<name>A0A6J2VQ69_CHACN</name>
<evidence type="ECO:0000256" key="1">
    <source>
        <dbReference type="ARBA" id="ARBA00004251"/>
    </source>
</evidence>
<dbReference type="GO" id="GO:0002116">
    <property type="term" value="C:semaphorin receptor complex"/>
    <property type="evidence" value="ECO:0007669"/>
    <property type="project" value="TreeGrafter"/>
</dbReference>
<keyword evidence="8 17" id="KW-1133">Transmembrane helix</keyword>
<dbReference type="SMART" id="SM00429">
    <property type="entry name" value="IPT"/>
    <property type="match status" value="4"/>
</dbReference>
<dbReference type="Gene3D" id="3.30.1680.10">
    <property type="entry name" value="ligand-binding face of the semaphorins, domain 2"/>
    <property type="match status" value="1"/>
</dbReference>
<dbReference type="SUPFAM" id="SSF101912">
    <property type="entry name" value="Sema domain"/>
    <property type="match status" value="1"/>
</dbReference>
<dbReference type="InterPro" id="IPR013548">
    <property type="entry name" value="Plexin_cytoplasmic_RasGAP_dom"/>
</dbReference>
<dbReference type="InterPro" id="IPR013783">
    <property type="entry name" value="Ig-like_fold"/>
</dbReference>
<dbReference type="RefSeq" id="XP_030634232.1">
    <property type="nucleotide sequence ID" value="XM_030778372.1"/>
</dbReference>
<evidence type="ECO:0000256" key="11">
    <source>
        <dbReference type="ARBA" id="ARBA00023157"/>
    </source>
</evidence>
<dbReference type="Gene3D" id="3.10.20.90">
    <property type="entry name" value="Phosphatidylinositol 3-kinase Catalytic Subunit, Chain A, domain 1"/>
    <property type="match status" value="1"/>
</dbReference>
<dbReference type="CDD" id="cd00603">
    <property type="entry name" value="IPT_PCSR"/>
    <property type="match status" value="1"/>
</dbReference>
<dbReference type="OrthoDB" id="125363at2759"/>
<evidence type="ECO:0000256" key="13">
    <source>
        <dbReference type="ARBA" id="ARBA00023180"/>
    </source>
</evidence>
<evidence type="ECO:0000256" key="4">
    <source>
        <dbReference type="ARBA" id="ARBA00022553"/>
    </source>
</evidence>
<dbReference type="Gene3D" id="2.60.40.10">
    <property type="entry name" value="Immunoglobulins"/>
    <property type="match status" value="5"/>
</dbReference>
<dbReference type="CDD" id="cd12790">
    <property type="entry name" value="RasGAP_plexin_A"/>
    <property type="match status" value="1"/>
</dbReference>
<gene>
    <name evidence="20" type="primary">LOC115815419</name>
</gene>
<dbReference type="GO" id="GO:0035295">
    <property type="term" value="P:tube development"/>
    <property type="evidence" value="ECO:0007669"/>
    <property type="project" value="UniProtKB-ARBA"/>
</dbReference>
<evidence type="ECO:0000256" key="9">
    <source>
        <dbReference type="ARBA" id="ARBA00023054"/>
    </source>
</evidence>
<dbReference type="GO" id="GO:0007411">
    <property type="term" value="P:axon guidance"/>
    <property type="evidence" value="ECO:0007669"/>
    <property type="project" value="UniProtKB-ARBA"/>
</dbReference>
<dbReference type="GO" id="GO:0017154">
    <property type="term" value="F:semaphorin receptor activity"/>
    <property type="evidence" value="ECO:0007669"/>
    <property type="project" value="InterPro"/>
</dbReference>
<comment type="function">
    <text evidence="14">Coreceptor for SEMA3A and SEMA6A. Necessary for signaling by SEMA6A and class 3 semaphorins and subsequent remodeling of the cytoskeleton. Plays a role in axon guidance, invasive growth and cell migration. Class 3 semaphorins bind to a complex composed of a neuropilin and a plexin. The plexin modulates the affinity of the complex for specific semaphorins, and its cytoplasmic domain is required for the activation of down-stream signaling events in the cytoplasm.</text>
</comment>
<evidence type="ECO:0000313" key="20">
    <source>
        <dbReference type="RefSeq" id="XP_030634232.1"/>
    </source>
</evidence>
<dbReference type="InterPro" id="IPR002165">
    <property type="entry name" value="Plexin_repeat"/>
</dbReference>
<evidence type="ECO:0000256" key="5">
    <source>
        <dbReference type="ARBA" id="ARBA00022692"/>
    </source>
</evidence>
<dbReference type="CDD" id="cd01180">
    <property type="entry name" value="IPT_plexin_repeat1"/>
    <property type="match status" value="1"/>
</dbReference>
<keyword evidence="19" id="KW-1185">Reference proteome</keyword>
<dbReference type="GeneID" id="115815419"/>
<dbReference type="SMART" id="SM00630">
    <property type="entry name" value="Sema"/>
    <property type="match status" value="1"/>
</dbReference>
<dbReference type="GO" id="GO:0030334">
    <property type="term" value="P:regulation of cell migration"/>
    <property type="evidence" value="ECO:0007669"/>
    <property type="project" value="TreeGrafter"/>
</dbReference>
<evidence type="ECO:0000256" key="3">
    <source>
        <dbReference type="ARBA" id="ARBA00022475"/>
    </source>
</evidence>
<dbReference type="Pfam" id="PF17960">
    <property type="entry name" value="TIG_plexin"/>
    <property type="match status" value="1"/>
</dbReference>
<dbReference type="CDD" id="cd01181">
    <property type="entry name" value="IPT_plexin_repeat3"/>
    <property type="match status" value="1"/>
</dbReference>
<reference evidence="20" key="1">
    <citation type="submission" date="2025-08" db="UniProtKB">
        <authorList>
            <consortium name="RefSeq"/>
        </authorList>
    </citation>
    <scope>IDENTIFICATION</scope>
</reference>
<dbReference type="Pfam" id="PF01437">
    <property type="entry name" value="PSI"/>
    <property type="match status" value="2"/>
</dbReference>
<dbReference type="FunFam" id="1.10.506.10:FF:000006">
    <property type="entry name" value="Plexin A1"/>
    <property type="match status" value="1"/>
</dbReference>
<dbReference type="Pfam" id="PF08337">
    <property type="entry name" value="Plexin_cytopl"/>
    <property type="match status" value="1"/>
</dbReference>
<comment type="subcellular location">
    <subcellularLocation>
        <location evidence="1">Cell membrane</location>
        <topology evidence="1">Single-pass type I membrane protein</topology>
    </subcellularLocation>
</comment>
<accession>A0A6J2VQ69</accession>
<keyword evidence="4" id="KW-0597">Phosphoprotein</keyword>
<comment type="similarity">
    <text evidence="2">Belongs to the plexin family.</text>
</comment>
<dbReference type="InParanoid" id="A0A6J2VQ69"/>
<dbReference type="Pfam" id="PF01833">
    <property type="entry name" value="TIG"/>
    <property type="match status" value="4"/>
</dbReference>
<dbReference type="InterPro" id="IPR008936">
    <property type="entry name" value="Rho_GTPase_activation_prot"/>
</dbReference>
<dbReference type="Pfam" id="PF01403">
    <property type="entry name" value="Sema"/>
    <property type="match status" value="1"/>
</dbReference>
<keyword evidence="7" id="KW-0677">Repeat</keyword>
<dbReference type="FunFam" id="2.130.10.10:FF:000006">
    <property type="entry name" value="Plexin A2"/>
    <property type="match status" value="1"/>
</dbReference>
<evidence type="ECO:0000256" key="17">
    <source>
        <dbReference type="SAM" id="Phobius"/>
    </source>
</evidence>
<keyword evidence="10 17" id="KW-0472">Membrane</keyword>
<dbReference type="InterPro" id="IPR002909">
    <property type="entry name" value="IPT_dom"/>
</dbReference>
<sequence>MIYLVSYHSQKAHVEISCNWSIVLLRDPLHACCFMGYCVFPCRKYQGPCDSTEEYLYSNFTFKITGEDGTLLFCSLTSSISLSMSSGQTLNSFHAERKEWALNHLTVHQITGVVYVGGVNRIYKLSPNLIPLVSHNTGPELDNQACYPPLIVQPCSEPLASTNNVNKLLLIDYSQNRLLACGSLYQGVCKLLRLDDLFILVEPSHKKEHYFSSVNQTGGMYGVIVSSRGRDGTLFIGTAVGGKQDYFPTISSRKLPRDPESSAMLDYELHTDFVSSLIKIPSDTLALVSHFDIYYIYGFASGNFVYFLTVQPETPENGMAGSGSPGDLFYTSRIVRLCKGDNKFHSYVSLPVGCVHNGVEYRLLQAAYLSKAGPVLAASLNISSQEDVLFAVFSKGQKQYHRPPDDSALCIFTIRDINSRIKERLQSCYQGEGNLELHWLLGKDVQCTKAPVPIDDHFCGLDINQPLGGSELVAGRTIYTETTARLTSVASYTYNGYCVTFLGTRTGQLKKIRVDGPPRGGVLYETLTVMQDGMSILPDMAFSLDSNFLYVMSERQVTQVPVEWCEQYKSCRECLNSGDPHCGWCVLHNICTRKDQCERADEPFRFADGPDRCVKVTAYPDSIAMSEHGIPLLLEVNNVPDLSSGITCSFGRLAEVEGHVNGNRIMCLSPTAKDVPPIPADQDWSGVELRVNSKETGQMVANTEIKFYNCSMHHMCLSCVSSTFGCHWCKYRNTCTHDPTSCSFQEGHVNASEDCPQLLPSGEILIPAGEVKPITLKARNLPQPQSGQRGYECVLHIQGVSHRVTALRFNSSSVQCQNSSYLYEGVKISDLAVDLSIVWNSNFIIDNPENIKVHLYKCGAQRESCGMCLKAQRKFGCGWCTGESRCTLRHHCPTLNPYANRWLDQSSRNIKCTNPRITEVSPLAGPPEGGTQVTIRGMNLGMSLSELQGKVEVAGVPCAPLQEGYITAEQVVCEMESARRGSRPGPVQLCVGECRPELRARSSELYTFVIPKVLGLMPNRGPVSGGTKVTIVGDNLDAGSRVDVRFGNETCEFYRRSSTEIVCFSAPSVSGEGPVQVSLSVDRAQVRSNLAFEYIEDPTVQRIEPEWSIISGHTTLTVTGTNLDVVQEPRVRVKYAGHESVNVCKVVNTTTISCFAPPLNTEYVPGQDSVKHADEFGFVFNNVQALLTYNSTSFIYYPNPYFEPLSMSGVLEQKPGSPIILKGKNLVPPTSGGARLNYTVLIGETPCSITVSETQLLCEPPNLTGQHKVMVQVGGLHVSPGTVHIQSDSLLTLPAIVSIAAGGGLLLVIVILVLIAYRRKSHENDLTLKRLQMQMDNLESRVALECKEAFAELQTDINELTSDLDRAGIPYLDYRTYAMRVLFPGMDDHPVLRELEVPGNGQQNVEKALKLFAQLVNNKTFLLTFIRTLELQRSFSMRDRGYVASLIMTALQGRLEYATDVLKQLLSDLIDRNLESKNHPKLLLRRTESVAEKMLTNWFAFLLHKFLKECAGEPLFMLYCAIKQQMEKGPIDAITGEARYSLSEDKLIRQQIEYKTLILSCVNPDNENSPETPVKVLNCDTITQVKEKILDAVYKNTPYSQRPRALDMDLEWRQGRTARVVLQDEDITTKIEGDWKRLNTLMHYQVADRCVVALVPKQMSSFNIPFSASFPRSISRYESAFRPNSTSAGSPESMRSRAPMITPDLESGVKVWHLVKNHEHGDQKEVDRGSKMVSEIYLTRLLATKGTLQKFVDDLFETLFSTVHRGSALPLAIKYMFDFLDEQADRHGIHDTDVRHTWKSNCLPLRFWVNVIKNPQFVFDIHKSSITDACLSVVAQTFMDSCSTSEHRLGKDSPSNKLLYAKDIPHYKSWVERYYADINRLPAISDQDMNAYLAEQARLHSTEFNMLSALHEIYSYVSKYSQEIMEALEQDELAQKQKLAFKVEQLITAMALES</sequence>
<dbReference type="InterPro" id="IPR016201">
    <property type="entry name" value="PSI"/>
</dbReference>
<keyword evidence="13" id="KW-0325">Glycoprotein</keyword>
<dbReference type="Pfam" id="PF20170">
    <property type="entry name" value="Plexin_RBD"/>
    <property type="match status" value="1"/>
</dbReference>
<comment type="caution">
    <text evidence="16">Lacks conserved residue(s) required for the propagation of feature annotation.</text>
</comment>
<dbReference type="SUPFAM" id="SSF81296">
    <property type="entry name" value="E set domains"/>
    <property type="match status" value="4"/>
</dbReference>
<dbReference type="InterPro" id="IPR046800">
    <property type="entry name" value="Plexin_RBD"/>
</dbReference>
<dbReference type="CDD" id="cd01179">
    <property type="entry name" value="IPT_plexin_repeat2"/>
    <property type="match status" value="1"/>
</dbReference>
<evidence type="ECO:0000256" key="2">
    <source>
        <dbReference type="ARBA" id="ARBA00010297"/>
    </source>
</evidence>
<dbReference type="InterPro" id="IPR014756">
    <property type="entry name" value="Ig_E-set"/>
</dbReference>